<keyword evidence="4" id="KW-0378">Hydrolase</keyword>
<dbReference type="InterPro" id="IPR041577">
    <property type="entry name" value="RT_RNaseH_2"/>
</dbReference>
<name>A0A151QYI8_CAJCA</name>
<keyword evidence="8" id="KW-0239">DNA-directed DNA polymerase</keyword>
<dbReference type="PANTHER" id="PTHR37984">
    <property type="entry name" value="PROTEIN CBG26694"/>
    <property type="match status" value="1"/>
</dbReference>
<feature type="compositionally biased region" description="Low complexity" evidence="12">
    <location>
        <begin position="706"/>
        <end position="725"/>
    </location>
</feature>
<dbReference type="GO" id="GO:0006310">
    <property type="term" value="P:DNA recombination"/>
    <property type="evidence" value="ECO:0007669"/>
    <property type="project" value="UniProtKB-KW"/>
</dbReference>
<keyword evidence="10" id="KW-0233">DNA recombination</keyword>
<dbReference type="PANTHER" id="PTHR37984:SF5">
    <property type="entry name" value="PROTEIN NYNRIN-LIKE"/>
    <property type="match status" value="1"/>
</dbReference>
<dbReference type="GO" id="GO:0046872">
    <property type="term" value="F:metal ion binding"/>
    <property type="evidence" value="ECO:0007669"/>
    <property type="project" value="UniProtKB-KW"/>
</dbReference>
<dbReference type="Gramene" id="C.cajan_42922.t">
    <property type="protein sequence ID" value="C.cajan_42922.t"/>
    <property type="gene ID" value="C.cajan_42922"/>
</dbReference>
<dbReference type="InterPro" id="IPR036397">
    <property type="entry name" value="RNaseH_sf"/>
</dbReference>
<keyword evidence="6" id="KW-0229">DNA integration</keyword>
<evidence type="ECO:0000313" key="14">
    <source>
        <dbReference type="EMBL" id="KYP35380.1"/>
    </source>
</evidence>
<dbReference type="PROSITE" id="PS50994">
    <property type="entry name" value="INTEGRASE"/>
    <property type="match status" value="1"/>
</dbReference>
<keyword evidence="8" id="KW-0808">Transferase</keyword>
<evidence type="ECO:0000256" key="11">
    <source>
        <dbReference type="ARBA" id="ARBA00023268"/>
    </source>
</evidence>
<accession>A0A151QYI8</accession>
<evidence type="ECO:0000256" key="1">
    <source>
        <dbReference type="ARBA" id="ARBA00022670"/>
    </source>
</evidence>
<feature type="non-terminal residue" evidence="14">
    <location>
        <position position="1"/>
    </location>
</feature>
<feature type="compositionally biased region" description="Basic and acidic residues" evidence="12">
    <location>
        <begin position="739"/>
        <end position="758"/>
    </location>
</feature>
<evidence type="ECO:0000259" key="13">
    <source>
        <dbReference type="PROSITE" id="PS50994"/>
    </source>
</evidence>
<protein>
    <submittedName>
        <fullName evidence="14">Retrotransposable element Tf2</fullName>
    </submittedName>
</protein>
<evidence type="ECO:0000256" key="12">
    <source>
        <dbReference type="SAM" id="MobiDB-lite"/>
    </source>
</evidence>
<dbReference type="Proteomes" id="UP000075243">
    <property type="component" value="Unassembled WGS sequence"/>
</dbReference>
<feature type="compositionally biased region" description="Low complexity" evidence="12">
    <location>
        <begin position="661"/>
        <end position="676"/>
    </location>
</feature>
<feature type="compositionally biased region" description="Polar residues" evidence="12">
    <location>
        <begin position="683"/>
        <end position="694"/>
    </location>
</feature>
<dbReference type="GO" id="GO:0003887">
    <property type="term" value="F:DNA-directed DNA polymerase activity"/>
    <property type="evidence" value="ECO:0007669"/>
    <property type="project" value="UniProtKB-KW"/>
</dbReference>
<evidence type="ECO:0000256" key="5">
    <source>
        <dbReference type="ARBA" id="ARBA00022842"/>
    </source>
</evidence>
<keyword evidence="11" id="KW-0511">Multifunctional enzyme</keyword>
<organism evidence="14 15">
    <name type="scientific">Cajanus cajan</name>
    <name type="common">Pigeon pea</name>
    <name type="synonym">Cajanus indicus</name>
    <dbReference type="NCBI Taxonomy" id="3821"/>
    <lineage>
        <taxon>Eukaryota</taxon>
        <taxon>Viridiplantae</taxon>
        <taxon>Streptophyta</taxon>
        <taxon>Embryophyta</taxon>
        <taxon>Tracheophyta</taxon>
        <taxon>Spermatophyta</taxon>
        <taxon>Magnoliopsida</taxon>
        <taxon>eudicotyledons</taxon>
        <taxon>Gunneridae</taxon>
        <taxon>Pentapetalae</taxon>
        <taxon>rosids</taxon>
        <taxon>fabids</taxon>
        <taxon>Fabales</taxon>
        <taxon>Fabaceae</taxon>
        <taxon>Papilionoideae</taxon>
        <taxon>50 kb inversion clade</taxon>
        <taxon>NPAAA clade</taxon>
        <taxon>indigoferoid/millettioid clade</taxon>
        <taxon>Phaseoleae</taxon>
        <taxon>Cajanus</taxon>
    </lineage>
</organism>
<dbReference type="InterPro" id="IPR050951">
    <property type="entry name" value="Retrovirus_Pol_polyprotein"/>
</dbReference>
<evidence type="ECO:0000256" key="8">
    <source>
        <dbReference type="ARBA" id="ARBA00022932"/>
    </source>
</evidence>
<evidence type="ECO:0000313" key="15">
    <source>
        <dbReference type="Proteomes" id="UP000075243"/>
    </source>
</evidence>
<dbReference type="SUPFAM" id="SSF53098">
    <property type="entry name" value="Ribonuclease H-like"/>
    <property type="match status" value="1"/>
</dbReference>
<evidence type="ECO:0000256" key="7">
    <source>
        <dbReference type="ARBA" id="ARBA00022918"/>
    </source>
</evidence>
<dbReference type="InterPro" id="IPR001584">
    <property type="entry name" value="Integrase_cat-core"/>
</dbReference>
<evidence type="ECO:0000256" key="10">
    <source>
        <dbReference type="ARBA" id="ARBA00023172"/>
    </source>
</evidence>
<dbReference type="GO" id="GO:0004190">
    <property type="term" value="F:aspartic-type endopeptidase activity"/>
    <property type="evidence" value="ECO:0007669"/>
    <property type="project" value="UniProtKB-KW"/>
</dbReference>
<keyword evidence="9" id="KW-0238">DNA-binding</keyword>
<dbReference type="Pfam" id="PF17919">
    <property type="entry name" value="RT_RNaseH_2"/>
    <property type="match status" value="1"/>
</dbReference>
<gene>
    <name evidence="14" type="ORF">KK1_043586</name>
</gene>
<reference evidence="14" key="1">
    <citation type="journal article" date="2012" name="Nat. Biotechnol.">
        <title>Draft genome sequence of pigeonpea (Cajanus cajan), an orphan legume crop of resource-poor farmers.</title>
        <authorList>
            <person name="Varshney R.K."/>
            <person name="Chen W."/>
            <person name="Li Y."/>
            <person name="Bharti A.K."/>
            <person name="Saxena R.K."/>
            <person name="Schlueter J.A."/>
            <person name="Donoghue M.T."/>
            <person name="Azam S."/>
            <person name="Fan G."/>
            <person name="Whaley A.M."/>
            <person name="Farmer A.D."/>
            <person name="Sheridan J."/>
            <person name="Iwata A."/>
            <person name="Tuteja R."/>
            <person name="Penmetsa R.V."/>
            <person name="Wu W."/>
            <person name="Upadhyaya H.D."/>
            <person name="Yang S.P."/>
            <person name="Shah T."/>
            <person name="Saxena K.B."/>
            <person name="Michael T."/>
            <person name="McCombie W.R."/>
            <person name="Yang B."/>
            <person name="Zhang G."/>
            <person name="Yang H."/>
            <person name="Wang J."/>
            <person name="Spillane C."/>
            <person name="Cook D.R."/>
            <person name="May G.D."/>
            <person name="Xu X."/>
            <person name="Jackson S.A."/>
        </authorList>
    </citation>
    <scope>NUCLEOTIDE SEQUENCE [LARGE SCALE GENOMIC DNA]</scope>
</reference>
<dbReference type="InterPro" id="IPR041588">
    <property type="entry name" value="Integrase_H2C2"/>
</dbReference>
<dbReference type="GO" id="GO:0015074">
    <property type="term" value="P:DNA integration"/>
    <property type="evidence" value="ECO:0007669"/>
    <property type="project" value="UniProtKB-KW"/>
</dbReference>
<dbReference type="GO" id="GO:0003677">
    <property type="term" value="F:DNA binding"/>
    <property type="evidence" value="ECO:0007669"/>
    <property type="project" value="UniProtKB-KW"/>
</dbReference>
<dbReference type="Gene3D" id="3.10.10.10">
    <property type="entry name" value="HIV Type 1 Reverse Transcriptase, subunit A, domain 1"/>
    <property type="match status" value="1"/>
</dbReference>
<dbReference type="GO" id="GO:0006508">
    <property type="term" value="P:proteolysis"/>
    <property type="evidence" value="ECO:0007669"/>
    <property type="project" value="UniProtKB-KW"/>
</dbReference>
<sequence>SQLTNLLNYFDNIFQPPKGLPPVRPHDHHIPLLPNSTPVNIRPYRYPHSQKSIMTTLISNMLQEGIITPSTSPFSSSVILVKKDILVYSESFSAHVTHLRSVLQLLHSNQFYAKLPKCVFGVTTVSYLGHVISRQGVHPDPEKIQAILDWLEPPTQFNWNTSAQQAFTQLKSRITSAPVLALPDFNSSFVVETDASATAIGAVLSQKGHPITFFSKKLFSNPVVPFIAEWKTYFVTDPDGMEIKNKLLNDPKGRDLYTFQNGLLFFKGKLFVPDVADFRRKLLLEFHATPVAGHSGVKPTLSRLAASFYWPSMAVDVRQFIRHCLECQHNKYPTKKPLGLLQPLTSPNRVWEDITMDFVTHLPSSFGHTTIWVLCDRLSKYAHFLALPTKFSAPQLAQRFSVENCRLHGMPKSIISDRDPIFINTFWKTLFRAQGTTLRFSSAYHPQTDGQTEVLNRSLEAYLRCFASDLPRSWYKFLHLAEYWHNTTLQTSIGTTPYHVLYGRPPPSTVDFIPSLSAPTSVAAILREHKHIISIVKANLHHTRQRMKAYADQSRQDFTFQVGDWVLLKLQPYRQASVSRRSSAKLAKRFYGPFQVRRRIGQVAYDLDLPSSSRIHSVVHISKLRPYHGSSPLEHYKPLPPLSFDNEEDHSLFKGGHNVFPSSNSSTPSTLNPTASILPTDPPTNFNVVPSMSPTKEVHVQPPLPVSSLDLVPRNTNTSPSSNSSMIRAIPPSTYPQLPRRDLEDKVPCERVGNDREPNSPSPKVNRPKRVISKPCWMRDYV</sequence>
<proteinExistence type="predicted"/>
<keyword evidence="8" id="KW-0548">Nucleotidyltransferase</keyword>
<dbReference type="InterPro" id="IPR012337">
    <property type="entry name" value="RNaseH-like_sf"/>
</dbReference>
<dbReference type="Pfam" id="PF17921">
    <property type="entry name" value="Integrase_H2C2"/>
    <property type="match status" value="1"/>
</dbReference>
<dbReference type="Gene3D" id="1.10.340.70">
    <property type="match status" value="1"/>
</dbReference>
<dbReference type="Gene3D" id="3.30.70.270">
    <property type="match status" value="1"/>
</dbReference>
<dbReference type="InterPro" id="IPR043128">
    <property type="entry name" value="Rev_trsase/Diguanyl_cyclase"/>
</dbReference>
<evidence type="ECO:0000256" key="9">
    <source>
        <dbReference type="ARBA" id="ARBA00023125"/>
    </source>
</evidence>
<keyword evidence="1" id="KW-0645">Protease</keyword>
<evidence type="ECO:0000256" key="4">
    <source>
        <dbReference type="ARBA" id="ARBA00022801"/>
    </source>
</evidence>
<dbReference type="Pfam" id="PF24626">
    <property type="entry name" value="SH3_Tf2-1"/>
    <property type="match status" value="1"/>
</dbReference>
<dbReference type="GO" id="GO:0003964">
    <property type="term" value="F:RNA-directed DNA polymerase activity"/>
    <property type="evidence" value="ECO:0007669"/>
    <property type="project" value="UniProtKB-KW"/>
</dbReference>
<dbReference type="AlphaFoldDB" id="A0A151QYI8"/>
<keyword evidence="15" id="KW-1185">Reference proteome</keyword>
<evidence type="ECO:0000256" key="3">
    <source>
        <dbReference type="ARBA" id="ARBA00022750"/>
    </source>
</evidence>
<evidence type="ECO:0000256" key="6">
    <source>
        <dbReference type="ARBA" id="ARBA00022908"/>
    </source>
</evidence>
<dbReference type="FunFam" id="1.10.340.70:FF:000001">
    <property type="entry name" value="Retrovirus-related Pol polyprotein from transposon gypsy-like Protein"/>
    <property type="match status" value="1"/>
</dbReference>
<keyword evidence="3" id="KW-0064">Aspartyl protease</keyword>
<dbReference type="EMBL" id="KQ484391">
    <property type="protein sequence ID" value="KYP35380.1"/>
    <property type="molecule type" value="Genomic_DNA"/>
</dbReference>
<feature type="region of interest" description="Disordered" evidence="12">
    <location>
        <begin position="647"/>
        <end position="771"/>
    </location>
</feature>
<keyword evidence="7" id="KW-0695">RNA-directed DNA polymerase</keyword>
<feature type="domain" description="Integrase catalytic" evidence="13">
    <location>
        <begin position="343"/>
        <end position="505"/>
    </location>
</feature>
<dbReference type="Gene3D" id="3.30.420.10">
    <property type="entry name" value="Ribonuclease H-like superfamily/Ribonuclease H"/>
    <property type="match status" value="1"/>
</dbReference>
<dbReference type="SUPFAM" id="SSF56672">
    <property type="entry name" value="DNA/RNA polymerases"/>
    <property type="match status" value="1"/>
</dbReference>
<evidence type="ECO:0000256" key="2">
    <source>
        <dbReference type="ARBA" id="ARBA00022723"/>
    </source>
</evidence>
<keyword evidence="5" id="KW-0460">Magnesium</keyword>
<dbReference type="InterPro" id="IPR056924">
    <property type="entry name" value="SH3_Tf2-1"/>
</dbReference>
<dbReference type="InterPro" id="IPR043502">
    <property type="entry name" value="DNA/RNA_pol_sf"/>
</dbReference>
<keyword evidence="2" id="KW-0479">Metal-binding</keyword>